<protein>
    <recommendedName>
        <fullName evidence="1">BTB domain-containing protein</fullName>
    </recommendedName>
</protein>
<dbReference type="Proteomes" id="UP000244855">
    <property type="component" value="Unassembled WGS sequence"/>
</dbReference>
<sequence length="311" mass="36048">MPGISVSQNENSLPLHLTVVGASHYVAFNDQDTTEVVNQPEDPTQPTQPTDFWQICSLQLLNEILQDSTNVRIYYANGTKKITIDRTLICTHSDFFRSAFNGSFMEAQTGTIRIRGDFPLAVEAMIMFLKEGYYSFDMTARRTYPRLTMLDMHIHAYLIAMKYCIPALVRHSIPEYMRMGTNILRCYVQAYPTAWSDTWSNSRPLENRPFDDSPAGEVEQLLDSISLLWKNTDRPNDPMRFAVMKTLEPFFNRLARLKMFASLCMYLDGFAEDLRLFFKYQGLDFNIIETPMRDMNQLRFYSMKGCEVVDL</sequence>
<reference evidence="2 3" key="1">
    <citation type="journal article" date="2018" name="Sci. Rep.">
        <title>Comparative genomics provides insights into the lifestyle and reveals functional heterogeneity of dark septate endophytic fungi.</title>
        <authorList>
            <person name="Knapp D.G."/>
            <person name="Nemeth J.B."/>
            <person name="Barry K."/>
            <person name="Hainaut M."/>
            <person name="Henrissat B."/>
            <person name="Johnson J."/>
            <person name="Kuo A."/>
            <person name="Lim J.H.P."/>
            <person name="Lipzen A."/>
            <person name="Nolan M."/>
            <person name="Ohm R.A."/>
            <person name="Tamas L."/>
            <person name="Grigoriev I.V."/>
            <person name="Spatafora J.W."/>
            <person name="Nagy L.G."/>
            <person name="Kovacs G.M."/>
        </authorList>
    </citation>
    <scope>NUCLEOTIDE SEQUENCE [LARGE SCALE GENOMIC DNA]</scope>
    <source>
        <strain evidence="2 3">DSE2036</strain>
    </source>
</reference>
<proteinExistence type="predicted"/>
<feature type="domain" description="BTB" evidence="1">
    <location>
        <begin position="69"/>
        <end position="138"/>
    </location>
</feature>
<dbReference type="InterPro" id="IPR011333">
    <property type="entry name" value="SKP1/BTB/POZ_sf"/>
</dbReference>
<organism evidence="2 3">
    <name type="scientific">Periconia macrospinosa</name>
    <dbReference type="NCBI Taxonomy" id="97972"/>
    <lineage>
        <taxon>Eukaryota</taxon>
        <taxon>Fungi</taxon>
        <taxon>Dikarya</taxon>
        <taxon>Ascomycota</taxon>
        <taxon>Pezizomycotina</taxon>
        <taxon>Dothideomycetes</taxon>
        <taxon>Pleosporomycetidae</taxon>
        <taxon>Pleosporales</taxon>
        <taxon>Massarineae</taxon>
        <taxon>Periconiaceae</taxon>
        <taxon>Periconia</taxon>
    </lineage>
</organism>
<dbReference type="SUPFAM" id="SSF54695">
    <property type="entry name" value="POZ domain"/>
    <property type="match status" value="1"/>
</dbReference>
<accession>A0A2V1DA15</accession>
<gene>
    <name evidence="2" type="ORF">DM02DRAFT_675887</name>
</gene>
<keyword evidence="3" id="KW-1185">Reference proteome</keyword>
<evidence type="ECO:0000313" key="3">
    <source>
        <dbReference type="Proteomes" id="UP000244855"/>
    </source>
</evidence>
<dbReference type="CDD" id="cd18186">
    <property type="entry name" value="BTB_POZ_ZBTB_KLHL-like"/>
    <property type="match status" value="1"/>
</dbReference>
<evidence type="ECO:0000259" key="1">
    <source>
        <dbReference type="PROSITE" id="PS50097"/>
    </source>
</evidence>
<dbReference type="PROSITE" id="PS50097">
    <property type="entry name" value="BTB"/>
    <property type="match status" value="1"/>
</dbReference>
<dbReference type="AlphaFoldDB" id="A0A2V1DA15"/>
<evidence type="ECO:0000313" key="2">
    <source>
        <dbReference type="EMBL" id="PVH94885.1"/>
    </source>
</evidence>
<name>A0A2V1DA15_9PLEO</name>
<dbReference type="Gene3D" id="3.30.710.10">
    <property type="entry name" value="Potassium Channel Kv1.1, Chain A"/>
    <property type="match status" value="1"/>
</dbReference>
<dbReference type="OrthoDB" id="6359816at2759"/>
<dbReference type="EMBL" id="KZ805517">
    <property type="protein sequence ID" value="PVH94885.1"/>
    <property type="molecule type" value="Genomic_DNA"/>
</dbReference>
<dbReference type="InterPro" id="IPR000210">
    <property type="entry name" value="BTB/POZ_dom"/>
</dbReference>